<name>A0ABD2AHZ0_VESSQ</name>
<evidence type="ECO:0000313" key="3">
    <source>
        <dbReference type="Proteomes" id="UP001607302"/>
    </source>
</evidence>
<feature type="compositionally biased region" description="Polar residues" evidence="1">
    <location>
        <begin position="29"/>
        <end position="39"/>
    </location>
</feature>
<evidence type="ECO:0000313" key="2">
    <source>
        <dbReference type="EMBL" id="KAL2719285.1"/>
    </source>
</evidence>
<reference evidence="2 3" key="1">
    <citation type="journal article" date="2024" name="Ann. Entomol. Soc. Am.">
        <title>Genomic analyses of the southern and eastern yellowjacket wasps (Hymenoptera: Vespidae) reveal evolutionary signatures of social life.</title>
        <authorList>
            <person name="Catto M.A."/>
            <person name="Caine P.B."/>
            <person name="Orr S.E."/>
            <person name="Hunt B.G."/>
            <person name="Goodisman M.A.D."/>
        </authorList>
    </citation>
    <scope>NUCLEOTIDE SEQUENCE [LARGE SCALE GENOMIC DNA]</scope>
    <source>
        <strain evidence="2">233</strain>
        <tissue evidence="2">Head and thorax</tissue>
    </source>
</reference>
<protein>
    <recommendedName>
        <fullName evidence="4">Pre-C2HC domain-containing protein</fullName>
    </recommendedName>
</protein>
<evidence type="ECO:0008006" key="4">
    <source>
        <dbReference type="Google" id="ProtNLM"/>
    </source>
</evidence>
<dbReference type="Proteomes" id="UP001607302">
    <property type="component" value="Unassembled WGS sequence"/>
</dbReference>
<feature type="region of interest" description="Disordered" evidence="1">
    <location>
        <begin position="14"/>
        <end position="39"/>
    </location>
</feature>
<keyword evidence="3" id="KW-1185">Reference proteome</keyword>
<gene>
    <name evidence="2" type="ORF">V1478_010747</name>
</gene>
<sequence>MVQCFNKEYKGLHRKQRRDKGRVLKNKGTFISTNPSSHHSNLGSLKCVLTRIIHQSDIIPISIQLKDLATAGTKGKLDQSDLDRAHGHTSVNCNKAYKCLKCADFHDTRTCKKSPEVPVSV</sequence>
<feature type="compositionally biased region" description="Basic residues" evidence="1">
    <location>
        <begin position="14"/>
        <end position="25"/>
    </location>
</feature>
<dbReference type="AlphaFoldDB" id="A0ABD2AHZ0"/>
<organism evidence="2 3">
    <name type="scientific">Vespula squamosa</name>
    <name type="common">Southern yellow jacket</name>
    <name type="synonym">Wasp</name>
    <dbReference type="NCBI Taxonomy" id="30214"/>
    <lineage>
        <taxon>Eukaryota</taxon>
        <taxon>Metazoa</taxon>
        <taxon>Ecdysozoa</taxon>
        <taxon>Arthropoda</taxon>
        <taxon>Hexapoda</taxon>
        <taxon>Insecta</taxon>
        <taxon>Pterygota</taxon>
        <taxon>Neoptera</taxon>
        <taxon>Endopterygota</taxon>
        <taxon>Hymenoptera</taxon>
        <taxon>Apocrita</taxon>
        <taxon>Aculeata</taxon>
        <taxon>Vespoidea</taxon>
        <taxon>Vespidae</taxon>
        <taxon>Vespinae</taxon>
        <taxon>Vespula</taxon>
    </lineage>
</organism>
<accession>A0ABD2AHZ0</accession>
<proteinExistence type="predicted"/>
<dbReference type="EMBL" id="JAUDFV010000149">
    <property type="protein sequence ID" value="KAL2719285.1"/>
    <property type="molecule type" value="Genomic_DNA"/>
</dbReference>
<evidence type="ECO:0000256" key="1">
    <source>
        <dbReference type="SAM" id="MobiDB-lite"/>
    </source>
</evidence>
<comment type="caution">
    <text evidence="2">The sequence shown here is derived from an EMBL/GenBank/DDBJ whole genome shotgun (WGS) entry which is preliminary data.</text>
</comment>